<dbReference type="GO" id="GO:0005739">
    <property type="term" value="C:mitochondrion"/>
    <property type="evidence" value="ECO:0007669"/>
    <property type="project" value="TreeGrafter"/>
</dbReference>
<dbReference type="PRINTS" id="PR00407">
    <property type="entry name" value="EUMOPTERIN"/>
</dbReference>
<sequence>MTVRAIPPRREEVSGLVRFVNDYRHEPVDERHLKHLLVQAPAPFNAETRAEQLPQQHITPVALFYVRNHGPVPLCPDVSQYRLVVDMRQWAGVQGAKAGGDLIRQFRLDELLRRFRFVQLEATLQCAGNRRTELEERARRVVRGVGWQQGVIGNAVWGGVPLAEVLLAALGECTGSATDPRALAGADDASESEWFVEFEGADWVPEEARQPSTHPAISSPGYRASVPLRQVLGGAGQTLPALLATEMNGQPLTRDHGYPLRCVVPGMYGARSVKWLWRIALRRGHSDGFFVQRDYKMLPSWMDGEQVDWNAVPPLMETNVQCAICVPAGREVRLSGQEAPALNGGEPHGAPNESTAGRHAVWLPLRGYACSGGGRRVVLVKVSGDGGRTWQAARFLDAANEEVSRKTRTGAFSWRLWVAQVPVAAPCQVVCRAVDEAANAQPDDVVPAWNLRGVAHNTTYRMQVLPPPSTSAGTHPPLAKL</sequence>
<dbReference type="AlphaFoldDB" id="A0AAV9IXY4"/>
<proteinExistence type="predicted"/>
<dbReference type="GO" id="GO:0030151">
    <property type="term" value="F:molybdenum ion binding"/>
    <property type="evidence" value="ECO:0007669"/>
    <property type="project" value="InterPro"/>
</dbReference>
<dbReference type="InterPro" id="IPR005066">
    <property type="entry name" value="MoCF_OxRdtse_dimer"/>
</dbReference>
<organism evidence="7 8">
    <name type="scientific">Cyanidium caldarium</name>
    <name type="common">Red alga</name>
    <dbReference type="NCBI Taxonomy" id="2771"/>
    <lineage>
        <taxon>Eukaryota</taxon>
        <taxon>Rhodophyta</taxon>
        <taxon>Bangiophyceae</taxon>
        <taxon>Cyanidiales</taxon>
        <taxon>Cyanidiaceae</taxon>
        <taxon>Cyanidium</taxon>
    </lineage>
</organism>
<evidence type="ECO:0000256" key="3">
    <source>
        <dbReference type="ARBA" id="ARBA00022723"/>
    </source>
</evidence>
<evidence type="ECO:0000313" key="8">
    <source>
        <dbReference type="Proteomes" id="UP001301350"/>
    </source>
</evidence>
<dbReference type="InterPro" id="IPR014756">
    <property type="entry name" value="Ig_E-set"/>
</dbReference>
<keyword evidence="8" id="KW-1185">Reference proteome</keyword>
<keyword evidence="3" id="KW-0479">Metal-binding</keyword>
<evidence type="ECO:0000259" key="6">
    <source>
        <dbReference type="Pfam" id="PF03404"/>
    </source>
</evidence>
<dbReference type="Pfam" id="PF03404">
    <property type="entry name" value="Mo-co_dimer"/>
    <property type="match status" value="1"/>
</dbReference>
<feature type="domain" description="Moybdenum cofactor oxidoreductase dimerisation" evidence="6">
    <location>
        <begin position="364"/>
        <end position="464"/>
    </location>
</feature>
<dbReference type="EMBL" id="JANCYW010000010">
    <property type="protein sequence ID" value="KAK4536986.1"/>
    <property type="molecule type" value="Genomic_DNA"/>
</dbReference>
<comment type="caution">
    <text evidence="7">The sequence shown here is derived from an EMBL/GenBank/DDBJ whole genome shotgun (WGS) entry which is preliminary data.</text>
</comment>
<dbReference type="PANTHER" id="PTHR19372:SF7">
    <property type="entry name" value="SULFITE OXIDASE, MITOCHONDRIAL"/>
    <property type="match status" value="1"/>
</dbReference>
<dbReference type="GO" id="GO:0006790">
    <property type="term" value="P:sulfur compound metabolic process"/>
    <property type="evidence" value="ECO:0007669"/>
    <property type="project" value="TreeGrafter"/>
</dbReference>
<dbReference type="SUPFAM" id="SSF56524">
    <property type="entry name" value="Oxidoreductase molybdopterin-binding domain"/>
    <property type="match status" value="1"/>
</dbReference>
<evidence type="ECO:0000313" key="7">
    <source>
        <dbReference type="EMBL" id="KAK4536986.1"/>
    </source>
</evidence>
<dbReference type="GO" id="GO:0008482">
    <property type="term" value="F:sulfite oxidase activity"/>
    <property type="evidence" value="ECO:0007669"/>
    <property type="project" value="TreeGrafter"/>
</dbReference>
<protein>
    <recommendedName>
        <fullName evidence="9">Sulfite oxidase</fullName>
    </recommendedName>
</protein>
<dbReference type="Gene3D" id="2.60.40.650">
    <property type="match status" value="1"/>
</dbReference>
<name>A0AAV9IXY4_CYACA</name>
<comment type="cofactor">
    <cofactor evidence="1">
        <name>Mo-molybdopterin</name>
        <dbReference type="ChEBI" id="CHEBI:71302"/>
    </cofactor>
</comment>
<dbReference type="GO" id="GO:0043546">
    <property type="term" value="F:molybdopterin cofactor binding"/>
    <property type="evidence" value="ECO:0007669"/>
    <property type="project" value="TreeGrafter"/>
</dbReference>
<keyword evidence="4" id="KW-0560">Oxidoreductase</keyword>
<dbReference type="PANTHER" id="PTHR19372">
    <property type="entry name" value="SULFITE REDUCTASE"/>
    <property type="match status" value="1"/>
</dbReference>
<reference evidence="7 8" key="1">
    <citation type="submission" date="2022-07" db="EMBL/GenBank/DDBJ databases">
        <title>Genome-wide signatures of adaptation to extreme environments.</title>
        <authorList>
            <person name="Cho C.H."/>
            <person name="Yoon H.S."/>
        </authorList>
    </citation>
    <scope>NUCLEOTIDE SEQUENCE [LARGE SCALE GENOMIC DNA]</scope>
    <source>
        <strain evidence="7 8">DBV 063 E5</strain>
    </source>
</reference>
<keyword evidence="2" id="KW-0500">Molybdenum</keyword>
<dbReference type="InterPro" id="IPR008335">
    <property type="entry name" value="Mopterin_OxRdtase_euk"/>
</dbReference>
<evidence type="ECO:0000256" key="2">
    <source>
        <dbReference type="ARBA" id="ARBA00022505"/>
    </source>
</evidence>
<dbReference type="InterPro" id="IPR036374">
    <property type="entry name" value="OxRdtase_Mopterin-bd_sf"/>
</dbReference>
<dbReference type="Pfam" id="PF00174">
    <property type="entry name" value="Oxidored_molyb"/>
    <property type="match status" value="1"/>
</dbReference>
<accession>A0AAV9IXY4</accession>
<gene>
    <name evidence="7" type="ORF">CDCA_CDCA10G3011</name>
</gene>
<evidence type="ECO:0000256" key="1">
    <source>
        <dbReference type="ARBA" id="ARBA00001924"/>
    </source>
</evidence>
<evidence type="ECO:0000259" key="5">
    <source>
        <dbReference type="Pfam" id="PF00174"/>
    </source>
</evidence>
<evidence type="ECO:0000256" key="4">
    <source>
        <dbReference type="ARBA" id="ARBA00023002"/>
    </source>
</evidence>
<evidence type="ECO:0008006" key="9">
    <source>
        <dbReference type="Google" id="ProtNLM"/>
    </source>
</evidence>
<feature type="domain" description="Oxidoreductase molybdopterin-binding" evidence="5">
    <location>
        <begin position="104"/>
        <end position="289"/>
    </location>
</feature>
<dbReference type="Gene3D" id="3.90.420.10">
    <property type="entry name" value="Oxidoreductase, molybdopterin-binding domain"/>
    <property type="match status" value="1"/>
</dbReference>
<dbReference type="Proteomes" id="UP001301350">
    <property type="component" value="Unassembled WGS sequence"/>
</dbReference>
<dbReference type="SUPFAM" id="SSF81296">
    <property type="entry name" value="E set domains"/>
    <property type="match status" value="1"/>
</dbReference>
<dbReference type="InterPro" id="IPR000572">
    <property type="entry name" value="OxRdtase_Mopterin-bd_dom"/>
</dbReference>
<dbReference type="GO" id="GO:0020037">
    <property type="term" value="F:heme binding"/>
    <property type="evidence" value="ECO:0007669"/>
    <property type="project" value="TreeGrafter"/>
</dbReference>